<evidence type="ECO:0000256" key="3">
    <source>
        <dbReference type="ARBA" id="ARBA00022884"/>
    </source>
</evidence>
<dbReference type="Gene3D" id="3.10.290.10">
    <property type="entry name" value="RNA-binding S4 domain"/>
    <property type="match status" value="1"/>
</dbReference>
<evidence type="ECO:0000256" key="2">
    <source>
        <dbReference type="ARBA" id="ARBA00022730"/>
    </source>
</evidence>
<comment type="similarity">
    <text evidence="1 7 8">Belongs to the universal ribosomal protein uS4 family.</text>
</comment>
<dbReference type="GO" id="GO:0042274">
    <property type="term" value="P:ribosomal small subunit biogenesis"/>
    <property type="evidence" value="ECO:0007669"/>
    <property type="project" value="TreeGrafter"/>
</dbReference>
<dbReference type="InterPro" id="IPR001912">
    <property type="entry name" value="Ribosomal_uS4_N"/>
</dbReference>
<accession>A0A2M7IDU5</accession>
<proteinExistence type="inferred from homology"/>
<dbReference type="SMART" id="SM00363">
    <property type="entry name" value="S4"/>
    <property type="match status" value="1"/>
</dbReference>
<dbReference type="GO" id="GO:0006412">
    <property type="term" value="P:translation"/>
    <property type="evidence" value="ECO:0007669"/>
    <property type="project" value="UniProtKB-UniRule"/>
</dbReference>
<organism evidence="11 12">
    <name type="scientific">Candidatus Portnoybacteria bacterium CG_4_8_14_3_um_filter_44_15</name>
    <dbReference type="NCBI Taxonomy" id="1974803"/>
    <lineage>
        <taxon>Bacteria</taxon>
        <taxon>Candidatus Portnoyibacteriota</taxon>
    </lineage>
</organism>
<dbReference type="AlphaFoldDB" id="A0A2M7IDU5"/>
<dbReference type="Pfam" id="PF01479">
    <property type="entry name" value="S4"/>
    <property type="match status" value="1"/>
</dbReference>
<protein>
    <recommendedName>
        <fullName evidence="6 7">Small ribosomal subunit protein uS4</fullName>
    </recommendedName>
</protein>
<dbReference type="GO" id="GO:0003735">
    <property type="term" value="F:structural constituent of ribosome"/>
    <property type="evidence" value="ECO:0007669"/>
    <property type="project" value="InterPro"/>
</dbReference>
<dbReference type="InterPro" id="IPR036986">
    <property type="entry name" value="S4_RNA-bd_sf"/>
</dbReference>
<evidence type="ECO:0000259" key="10">
    <source>
        <dbReference type="SMART" id="SM01390"/>
    </source>
</evidence>
<comment type="function">
    <text evidence="7">One of the primary rRNA binding proteins, it binds directly to 16S rRNA where it nucleates assembly of the body of the 30S subunit.</text>
</comment>
<dbReference type="PROSITE" id="PS00632">
    <property type="entry name" value="RIBOSOMAL_S4"/>
    <property type="match status" value="1"/>
</dbReference>
<dbReference type="SMART" id="SM01390">
    <property type="entry name" value="Ribosomal_S4"/>
    <property type="match status" value="1"/>
</dbReference>
<dbReference type="EMBL" id="PFGW01000030">
    <property type="protein sequence ID" value="PIW74674.1"/>
    <property type="molecule type" value="Genomic_DNA"/>
</dbReference>
<dbReference type="CDD" id="cd00165">
    <property type="entry name" value="S4"/>
    <property type="match status" value="1"/>
</dbReference>
<dbReference type="Gene3D" id="1.10.1050.10">
    <property type="entry name" value="Ribosomal Protein S4 Delta 41, Chain A, domain 1"/>
    <property type="match status" value="1"/>
</dbReference>
<reference evidence="12" key="1">
    <citation type="submission" date="2017-09" db="EMBL/GenBank/DDBJ databases">
        <title>Depth-based differentiation of microbial function through sediment-hosted aquifers and enrichment of novel symbionts in the deep terrestrial subsurface.</title>
        <authorList>
            <person name="Probst A.J."/>
            <person name="Ladd B."/>
            <person name="Jarett J.K."/>
            <person name="Geller-Mcgrath D.E."/>
            <person name="Sieber C.M.K."/>
            <person name="Emerson J.B."/>
            <person name="Anantharaman K."/>
            <person name="Thomas B.C."/>
            <person name="Malmstrom R."/>
            <person name="Stieglmeier M."/>
            <person name="Klingl A."/>
            <person name="Woyke T."/>
            <person name="Ryan C.M."/>
            <person name="Banfield J.F."/>
        </authorList>
    </citation>
    <scope>NUCLEOTIDE SEQUENCE [LARGE SCALE GENOMIC DNA]</scope>
</reference>
<evidence type="ECO:0000313" key="12">
    <source>
        <dbReference type="Proteomes" id="UP000231673"/>
    </source>
</evidence>
<keyword evidence="2 7" id="KW-0699">rRNA-binding</keyword>
<evidence type="ECO:0000256" key="6">
    <source>
        <dbReference type="ARBA" id="ARBA00035254"/>
    </source>
</evidence>
<dbReference type="NCBIfam" id="NF003717">
    <property type="entry name" value="PRK05327.1"/>
    <property type="match status" value="1"/>
</dbReference>
<evidence type="ECO:0000256" key="4">
    <source>
        <dbReference type="ARBA" id="ARBA00022980"/>
    </source>
</evidence>
<evidence type="ECO:0000256" key="8">
    <source>
        <dbReference type="RuleBase" id="RU003699"/>
    </source>
</evidence>
<feature type="domain" description="Small ribosomal subunit protein uS4 N-terminal" evidence="10">
    <location>
        <begin position="1"/>
        <end position="96"/>
    </location>
</feature>
<dbReference type="InterPro" id="IPR002942">
    <property type="entry name" value="S4_RNA-bd"/>
</dbReference>
<dbReference type="PROSITE" id="PS50889">
    <property type="entry name" value="S4"/>
    <property type="match status" value="1"/>
</dbReference>
<dbReference type="GO" id="GO:0019843">
    <property type="term" value="F:rRNA binding"/>
    <property type="evidence" value="ECO:0007669"/>
    <property type="project" value="UniProtKB-UniRule"/>
</dbReference>
<name>A0A2M7IDU5_9BACT</name>
<evidence type="ECO:0000256" key="7">
    <source>
        <dbReference type="HAMAP-Rule" id="MF_01306"/>
    </source>
</evidence>
<dbReference type="Pfam" id="PF00163">
    <property type="entry name" value="Ribosomal_S4"/>
    <property type="match status" value="1"/>
</dbReference>
<comment type="caution">
    <text evidence="11">The sequence shown here is derived from an EMBL/GenBank/DDBJ whole genome shotgun (WGS) entry which is preliminary data.</text>
</comment>
<dbReference type="PANTHER" id="PTHR11831:SF4">
    <property type="entry name" value="SMALL RIBOSOMAL SUBUNIT PROTEIN US4M"/>
    <property type="match status" value="1"/>
</dbReference>
<gene>
    <name evidence="7" type="primary">rpsD</name>
    <name evidence="11" type="ORF">CO003_01465</name>
</gene>
<evidence type="ECO:0000259" key="9">
    <source>
        <dbReference type="SMART" id="SM00363"/>
    </source>
</evidence>
<dbReference type="PANTHER" id="PTHR11831">
    <property type="entry name" value="30S 40S RIBOSOMAL PROTEIN"/>
    <property type="match status" value="1"/>
</dbReference>
<feature type="domain" description="RNA-binding S4" evidence="9">
    <location>
        <begin position="97"/>
        <end position="160"/>
    </location>
</feature>
<dbReference type="InterPro" id="IPR005709">
    <property type="entry name" value="Ribosomal_uS4_bac-type"/>
</dbReference>
<evidence type="ECO:0000256" key="5">
    <source>
        <dbReference type="ARBA" id="ARBA00023274"/>
    </source>
</evidence>
<dbReference type="NCBIfam" id="TIGR01017">
    <property type="entry name" value="rpsD_bact"/>
    <property type="match status" value="1"/>
</dbReference>
<dbReference type="InterPro" id="IPR022801">
    <property type="entry name" value="Ribosomal_uS4"/>
</dbReference>
<dbReference type="HAMAP" id="MF_01306_B">
    <property type="entry name" value="Ribosomal_uS4_B"/>
    <property type="match status" value="1"/>
</dbReference>
<keyword evidence="5 7" id="KW-0687">Ribonucleoprotein</keyword>
<dbReference type="Proteomes" id="UP000231673">
    <property type="component" value="Unassembled WGS sequence"/>
</dbReference>
<evidence type="ECO:0000256" key="1">
    <source>
        <dbReference type="ARBA" id="ARBA00007465"/>
    </source>
</evidence>
<dbReference type="FunFam" id="3.10.290.10:FF:000001">
    <property type="entry name" value="30S ribosomal protein S4"/>
    <property type="match status" value="1"/>
</dbReference>
<dbReference type="InterPro" id="IPR018079">
    <property type="entry name" value="Ribosomal_uS4_CS"/>
</dbReference>
<comment type="function">
    <text evidence="7">With S5 and S12 plays an important role in translational accuracy.</text>
</comment>
<keyword evidence="4 7" id="KW-0689">Ribosomal protein</keyword>
<dbReference type="SUPFAM" id="SSF55174">
    <property type="entry name" value="Alpha-L RNA-binding motif"/>
    <property type="match status" value="1"/>
</dbReference>
<dbReference type="GO" id="GO:0015935">
    <property type="term" value="C:small ribosomal subunit"/>
    <property type="evidence" value="ECO:0007669"/>
    <property type="project" value="InterPro"/>
</dbReference>
<evidence type="ECO:0000313" key="11">
    <source>
        <dbReference type="EMBL" id="PIW74674.1"/>
    </source>
</evidence>
<sequence>MIFDTKCKKCRRVGEKLFLKGERCFSQRCAMVKRPYAPGVHGKNRRSRLSEYGRQLLEKQKIRYAYGISEEQFKNYFKEIAHQKGNREELFVRQLEKRLDNVVFRLGWAKSRSLARQIVNHGHILVNGKKLDIPSYQVVKGDMIKFKEKTKKSPLVKDLAESLKKHKAPRWLSLNAGKIEAEIKDEPKLENFDKIGELNMVIEYYSK</sequence>
<comment type="subunit">
    <text evidence="7">Part of the 30S ribosomal subunit. Contacts protein S5. The interaction surface between S4 and S5 is involved in control of translational fidelity.</text>
</comment>
<keyword evidence="3 7" id="KW-0694">RNA-binding</keyword>